<dbReference type="PANTHER" id="PTHR30255">
    <property type="entry name" value="SINGLE-STRANDED-DNA-SPECIFIC EXONUCLEASE RECJ"/>
    <property type="match status" value="1"/>
</dbReference>
<dbReference type="PANTHER" id="PTHR30255:SF2">
    <property type="entry name" value="SINGLE-STRANDED-DNA-SPECIFIC EXONUCLEASE RECJ"/>
    <property type="match status" value="1"/>
</dbReference>
<dbReference type="InterPro" id="IPR051673">
    <property type="entry name" value="SSDNA_exonuclease_RecJ"/>
</dbReference>
<gene>
    <name evidence="2" type="ORF">A3D35_01760</name>
</gene>
<dbReference type="AlphaFoldDB" id="A0A1G2I5R0"/>
<organism evidence="2 3">
    <name type="scientific">Candidatus Staskawiczbacteria bacterium RIFCSPHIGHO2_02_FULL_34_9</name>
    <dbReference type="NCBI Taxonomy" id="1802206"/>
    <lineage>
        <taxon>Bacteria</taxon>
        <taxon>Candidatus Staskawicziibacteriota</taxon>
    </lineage>
</organism>
<dbReference type="InterPro" id="IPR038763">
    <property type="entry name" value="DHH_sf"/>
</dbReference>
<comment type="caution">
    <text evidence="2">The sequence shown here is derived from an EMBL/GenBank/DDBJ whole genome shotgun (WGS) entry which is preliminary data.</text>
</comment>
<dbReference type="SUPFAM" id="SSF64182">
    <property type="entry name" value="DHH phosphoesterases"/>
    <property type="match status" value="1"/>
</dbReference>
<name>A0A1G2I5R0_9BACT</name>
<dbReference type="GO" id="GO:0004527">
    <property type="term" value="F:exonuclease activity"/>
    <property type="evidence" value="ECO:0007669"/>
    <property type="project" value="UniProtKB-KW"/>
</dbReference>
<evidence type="ECO:0000313" key="3">
    <source>
        <dbReference type="Proteomes" id="UP000176421"/>
    </source>
</evidence>
<sequence length="383" mass="42498">MKIKNIEKAAERIRQAAASKESIIIYGDSDMDGIASVVILDEAIKNIGGNVVASVFPDREKDGYGVNMKALDFLKDKAPALFITLDLGIGNIKEIKKANELGFEVIVVDHHQPLDSLPEASIIVDPQQAGDEAGFKYLCNAGLTYKLVEEILKDEFSENLRTSFLELVALATISDMVPQIGDNKLYIEKGLKSLPKTFRPGLQSFLDIIGEGYVAAGGFMKIISALNASESINFENESYKLLTSSSYEECKDITERLIGKVRLKQEIIKNIVAEVEKRVNKNPEEIVFEGDPAWRLVLAGPVASIISQEFKKPTFIFKKESDESCGSVRLFSDSQNSVEAMKTCSDILITYGGHPKASGFRVKTKDLEEFKHRLIAYFMKHKT</sequence>
<accession>A0A1G2I5R0</accession>
<reference evidence="2 3" key="1">
    <citation type="journal article" date="2016" name="Nat. Commun.">
        <title>Thousands of microbial genomes shed light on interconnected biogeochemical processes in an aquifer system.</title>
        <authorList>
            <person name="Anantharaman K."/>
            <person name="Brown C.T."/>
            <person name="Hug L.A."/>
            <person name="Sharon I."/>
            <person name="Castelle C.J."/>
            <person name="Probst A.J."/>
            <person name="Thomas B.C."/>
            <person name="Singh A."/>
            <person name="Wilkins M.J."/>
            <person name="Karaoz U."/>
            <person name="Brodie E.L."/>
            <person name="Williams K.H."/>
            <person name="Hubbard S.S."/>
            <person name="Banfield J.F."/>
        </authorList>
    </citation>
    <scope>NUCLEOTIDE SEQUENCE [LARGE SCALE GENOMIC DNA]</scope>
</reference>
<dbReference type="InterPro" id="IPR001667">
    <property type="entry name" value="DDH_dom"/>
</dbReference>
<dbReference type="EMBL" id="MHOS01000010">
    <property type="protein sequence ID" value="OGZ69388.1"/>
    <property type="molecule type" value="Genomic_DNA"/>
</dbReference>
<evidence type="ECO:0000259" key="1">
    <source>
        <dbReference type="Pfam" id="PF01368"/>
    </source>
</evidence>
<dbReference type="Pfam" id="PF01368">
    <property type="entry name" value="DHH"/>
    <property type="match status" value="1"/>
</dbReference>
<proteinExistence type="predicted"/>
<dbReference type="STRING" id="1802206.A3D35_01760"/>
<feature type="domain" description="DDH" evidence="1">
    <location>
        <begin position="22"/>
        <end position="172"/>
    </location>
</feature>
<dbReference type="Gene3D" id="3.90.1640.30">
    <property type="match status" value="1"/>
</dbReference>
<evidence type="ECO:0000313" key="2">
    <source>
        <dbReference type="EMBL" id="OGZ69388.1"/>
    </source>
</evidence>
<protein>
    <recommendedName>
        <fullName evidence="1">DDH domain-containing protein</fullName>
    </recommendedName>
</protein>
<dbReference type="Gene3D" id="3.10.310.30">
    <property type="match status" value="1"/>
</dbReference>
<dbReference type="Proteomes" id="UP000176421">
    <property type="component" value="Unassembled WGS sequence"/>
</dbReference>